<dbReference type="WBParaSite" id="HPBE_0000867501-mRNA-1">
    <property type="protein sequence ID" value="HPBE_0000867501-mRNA-1"/>
    <property type="gene ID" value="HPBE_0000867501"/>
</dbReference>
<protein>
    <submittedName>
        <fullName evidence="6">ShKT domain-containing protein</fullName>
    </submittedName>
</protein>
<comment type="caution">
    <text evidence="1">Lacks conserved residue(s) required for the propagation of feature annotation.</text>
</comment>
<dbReference type="EMBL" id="UZAH01026220">
    <property type="protein sequence ID" value="VDO77303.1"/>
    <property type="molecule type" value="Genomic_DNA"/>
</dbReference>
<sequence length="85" mass="9500">MFLKLLLVGLGIAAADIFGPGGWLGLEDCWDRESLKYCNDAKANGYCTRPDKWRDMRIKCEQTCKLCGQPTPVPITVSTIWCSDD</sequence>
<keyword evidence="5" id="KW-1185">Reference proteome</keyword>
<reference evidence="6" key="2">
    <citation type="submission" date="2019-09" db="UniProtKB">
        <authorList>
            <consortium name="WormBaseParasite"/>
        </authorList>
    </citation>
    <scope>IDENTIFICATION</scope>
</reference>
<dbReference type="InterPro" id="IPR003582">
    <property type="entry name" value="ShKT_dom"/>
</dbReference>
<feature type="chain" id="PRO_5044551503" evidence="2">
    <location>
        <begin position="16"/>
        <end position="85"/>
    </location>
</feature>
<evidence type="ECO:0000259" key="3">
    <source>
        <dbReference type="PROSITE" id="PS51670"/>
    </source>
</evidence>
<dbReference type="Gene3D" id="1.10.10.1940">
    <property type="match status" value="1"/>
</dbReference>
<dbReference type="PROSITE" id="PS51670">
    <property type="entry name" value="SHKT"/>
    <property type="match status" value="1"/>
</dbReference>
<evidence type="ECO:0000313" key="6">
    <source>
        <dbReference type="WBParaSite" id="HPBE_0000867501-mRNA-1"/>
    </source>
</evidence>
<organism evidence="5 6">
    <name type="scientific">Heligmosomoides polygyrus</name>
    <name type="common">Parasitic roundworm</name>
    <dbReference type="NCBI Taxonomy" id="6339"/>
    <lineage>
        <taxon>Eukaryota</taxon>
        <taxon>Metazoa</taxon>
        <taxon>Ecdysozoa</taxon>
        <taxon>Nematoda</taxon>
        <taxon>Chromadorea</taxon>
        <taxon>Rhabditida</taxon>
        <taxon>Rhabditina</taxon>
        <taxon>Rhabditomorpha</taxon>
        <taxon>Strongyloidea</taxon>
        <taxon>Heligmosomidae</taxon>
        <taxon>Heligmosomoides</taxon>
    </lineage>
</organism>
<reference evidence="4 5" key="1">
    <citation type="submission" date="2018-11" db="EMBL/GenBank/DDBJ databases">
        <authorList>
            <consortium name="Pathogen Informatics"/>
        </authorList>
    </citation>
    <scope>NUCLEOTIDE SEQUENCE [LARGE SCALE GENOMIC DNA]</scope>
</reference>
<proteinExistence type="predicted"/>
<name>A0A183FMN5_HELPZ</name>
<keyword evidence="2" id="KW-0732">Signal</keyword>
<feature type="signal peptide" evidence="2">
    <location>
        <begin position="1"/>
        <end position="15"/>
    </location>
</feature>
<evidence type="ECO:0000256" key="1">
    <source>
        <dbReference type="PROSITE-ProRule" id="PRU01005"/>
    </source>
</evidence>
<evidence type="ECO:0000313" key="5">
    <source>
        <dbReference type="Proteomes" id="UP000050761"/>
    </source>
</evidence>
<accession>A0A183FMN5</accession>
<evidence type="ECO:0000313" key="4">
    <source>
        <dbReference type="EMBL" id="VDO77303.1"/>
    </source>
</evidence>
<feature type="domain" description="ShKT" evidence="3">
    <location>
        <begin position="29"/>
        <end position="67"/>
    </location>
</feature>
<dbReference type="AlphaFoldDB" id="A0A183FMN5"/>
<dbReference type="Proteomes" id="UP000050761">
    <property type="component" value="Unassembled WGS sequence"/>
</dbReference>
<gene>
    <name evidence="4" type="ORF">HPBE_LOCUS8676</name>
</gene>
<accession>A0A3P7ZHB4</accession>
<evidence type="ECO:0000256" key="2">
    <source>
        <dbReference type="SAM" id="SignalP"/>
    </source>
</evidence>